<gene>
    <name evidence="2" type="ORF">AALP_AAs45875U000100</name>
</gene>
<evidence type="ECO:0000313" key="2">
    <source>
        <dbReference type="EMBL" id="KFK21919.1"/>
    </source>
</evidence>
<feature type="non-terminal residue" evidence="2">
    <location>
        <position position="1"/>
    </location>
</feature>
<feature type="compositionally biased region" description="Polar residues" evidence="1">
    <location>
        <begin position="9"/>
        <end position="18"/>
    </location>
</feature>
<evidence type="ECO:0000313" key="3">
    <source>
        <dbReference type="Proteomes" id="UP000029120"/>
    </source>
</evidence>
<organism evidence="2 3">
    <name type="scientific">Arabis alpina</name>
    <name type="common">Alpine rock-cress</name>
    <dbReference type="NCBI Taxonomy" id="50452"/>
    <lineage>
        <taxon>Eukaryota</taxon>
        <taxon>Viridiplantae</taxon>
        <taxon>Streptophyta</taxon>
        <taxon>Embryophyta</taxon>
        <taxon>Tracheophyta</taxon>
        <taxon>Spermatophyta</taxon>
        <taxon>Magnoliopsida</taxon>
        <taxon>eudicotyledons</taxon>
        <taxon>Gunneridae</taxon>
        <taxon>Pentapetalae</taxon>
        <taxon>rosids</taxon>
        <taxon>malvids</taxon>
        <taxon>Brassicales</taxon>
        <taxon>Brassicaceae</taxon>
        <taxon>Arabideae</taxon>
        <taxon>Arabis</taxon>
    </lineage>
</organism>
<sequence length="51" mass="5683">SIRAMNPQRKPNSLNPRSVSEPVNGASGSMETRVYIRKKRVKLEALELDSA</sequence>
<evidence type="ECO:0000256" key="1">
    <source>
        <dbReference type="SAM" id="MobiDB-lite"/>
    </source>
</evidence>
<protein>
    <submittedName>
        <fullName evidence="2">Uncharacterized protein</fullName>
    </submittedName>
</protein>
<keyword evidence="3" id="KW-1185">Reference proteome</keyword>
<dbReference type="Proteomes" id="UP000029120">
    <property type="component" value="Unassembled WGS sequence"/>
</dbReference>
<feature type="non-terminal residue" evidence="2">
    <location>
        <position position="51"/>
    </location>
</feature>
<dbReference type="EMBL" id="KL994489">
    <property type="protein sequence ID" value="KFK21919.1"/>
    <property type="molecule type" value="Genomic_DNA"/>
</dbReference>
<accession>A0A087FWB7</accession>
<reference evidence="3" key="1">
    <citation type="journal article" date="2015" name="Nat. Plants">
        <title>Genome expansion of Arabis alpina linked with retrotransposition and reduced symmetric DNA methylation.</title>
        <authorList>
            <person name="Willing E.M."/>
            <person name="Rawat V."/>
            <person name="Mandakova T."/>
            <person name="Maumus F."/>
            <person name="James G.V."/>
            <person name="Nordstroem K.J."/>
            <person name="Becker C."/>
            <person name="Warthmann N."/>
            <person name="Chica C."/>
            <person name="Szarzynska B."/>
            <person name="Zytnicki M."/>
            <person name="Albani M.C."/>
            <person name="Kiefer C."/>
            <person name="Bergonzi S."/>
            <person name="Castaings L."/>
            <person name="Mateos J.L."/>
            <person name="Berns M.C."/>
            <person name="Bujdoso N."/>
            <person name="Piofczyk T."/>
            <person name="de Lorenzo L."/>
            <person name="Barrero-Sicilia C."/>
            <person name="Mateos I."/>
            <person name="Piednoel M."/>
            <person name="Hagmann J."/>
            <person name="Chen-Min-Tao R."/>
            <person name="Iglesias-Fernandez R."/>
            <person name="Schuster S.C."/>
            <person name="Alonso-Blanco C."/>
            <person name="Roudier F."/>
            <person name="Carbonero P."/>
            <person name="Paz-Ares J."/>
            <person name="Davis S.J."/>
            <person name="Pecinka A."/>
            <person name="Quesneville H."/>
            <person name="Colot V."/>
            <person name="Lysak M.A."/>
            <person name="Weigel D."/>
            <person name="Coupland G."/>
            <person name="Schneeberger K."/>
        </authorList>
    </citation>
    <scope>NUCLEOTIDE SEQUENCE [LARGE SCALE GENOMIC DNA]</scope>
    <source>
        <strain evidence="3">cv. Pajares</strain>
    </source>
</reference>
<name>A0A087FWB7_ARAAL</name>
<dbReference type="AlphaFoldDB" id="A0A087FWB7"/>
<proteinExistence type="predicted"/>
<feature type="region of interest" description="Disordered" evidence="1">
    <location>
        <begin position="1"/>
        <end position="32"/>
    </location>
</feature>